<keyword evidence="3 7" id="KW-0479">Metal-binding</keyword>
<dbReference type="InterPro" id="IPR020549">
    <property type="entry name" value="YbeY_CS"/>
</dbReference>
<evidence type="ECO:0000256" key="1">
    <source>
        <dbReference type="ARBA" id="ARBA00010875"/>
    </source>
</evidence>
<keyword evidence="5 7" id="KW-0378">Hydrolase</keyword>
<evidence type="ECO:0000256" key="5">
    <source>
        <dbReference type="ARBA" id="ARBA00022801"/>
    </source>
</evidence>
<keyword evidence="7" id="KW-0963">Cytoplasm</keyword>
<dbReference type="Proteomes" id="UP000593594">
    <property type="component" value="Chromosome"/>
</dbReference>
<evidence type="ECO:0000256" key="6">
    <source>
        <dbReference type="ARBA" id="ARBA00022833"/>
    </source>
</evidence>
<dbReference type="Gene3D" id="3.40.390.30">
    <property type="entry name" value="Metalloproteases ('zincins'), catalytic domain"/>
    <property type="match status" value="1"/>
</dbReference>
<comment type="subcellular location">
    <subcellularLocation>
        <location evidence="7">Cytoplasm</location>
    </subcellularLocation>
</comment>
<keyword evidence="9" id="KW-1185">Reference proteome</keyword>
<keyword evidence="2 7" id="KW-0540">Nuclease</keyword>
<dbReference type="EC" id="3.1.-.-" evidence="7"/>
<feature type="binding site" evidence="7">
    <location>
        <position position="122"/>
    </location>
    <ligand>
        <name>Zn(2+)</name>
        <dbReference type="ChEBI" id="CHEBI:29105"/>
        <note>catalytic</note>
    </ligand>
</feature>
<dbReference type="KEGG" id="kmn:HW532_12430"/>
<dbReference type="InterPro" id="IPR023091">
    <property type="entry name" value="MetalPrtase_cat_dom_sf_prd"/>
</dbReference>
<dbReference type="Pfam" id="PF02130">
    <property type="entry name" value="YbeY"/>
    <property type="match status" value="1"/>
</dbReference>
<comment type="cofactor">
    <cofactor evidence="7">
        <name>Zn(2+)</name>
        <dbReference type="ChEBI" id="CHEBI:29105"/>
    </cofactor>
    <text evidence="7">Binds 1 zinc ion.</text>
</comment>
<dbReference type="NCBIfam" id="TIGR00043">
    <property type="entry name" value="rRNA maturation RNase YbeY"/>
    <property type="match status" value="1"/>
</dbReference>
<keyword evidence="7" id="KW-0690">Ribosome biogenesis</keyword>
<accession>A0A7S8C4U7</accession>
<dbReference type="InterPro" id="IPR002036">
    <property type="entry name" value="YbeY"/>
</dbReference>
<keyword evidence="7" id="KW-0698">rRNA processing</keyword>
<dbReference type="GO" id="GO:0004521">
    <property type="term" value="F:RNA endonuclease activity"/>
    <property type="evidence" value="ECO:0007669"/>
    <property type="project" value="UniProtKB-UniRule"/>
</dbReference>
<dbReference type="PANTHER" id="PTHR46986:SF1">
    <property type="entry name" value="ENDORIBONUCLEASE YBEY, CHLOROPLASTIC"/>
    <property type="match status" value="1"/>
</dbReference>
<dbReference type="PROSITE" id="PS01306">
    <property type="entry name" value="UPF0054"/>
    <property type="match status" value="1"/>
</dbReference>
<feature type="binding site" evidence="7">
    <location>
        <position position="128"/>
    </location>
    <ligand>
        <name>Zn(2+)</name>
        <dbReference type="ChEBI" id="CHEBI:29105"/>
        <note>catalytic</note>
    </ligand>
</feature>
<proteinExistence type="inferred from homology"/>
<dbReference type="AlphaFoldDB" id="A0A7S8C4U7"/>
<keyword evidence="4 7" id="KW-0255">Endonuclease</keyword>
<evidence type="ECO:0000313" key="9">
    <source>
        <dbReference type="Proteomes" id="UP000593594"/>
    </source>
</evidence>
<dbReference type="PANTHER" id="PTHR46986">
    <property type="entry name" value="ENDORIBONUCLEASE YBEY, CHLOROPLASTIC"/>
    <property type="match status" value="1"/>
</dbReference>
<name>A0A7S8C4U7_9HYPH</name>
<dbReference type="GO" id="GO:0004222">
    <property type="term" value="F:metalloendopeptidase activity"/>
    <property type="evidence" value="ECO:0007669"/>
    <property type="project" value="InterPro"/>
</dbReference>
<dbReference type="RefSeq" id="WP_213160792.1">
    <property type="nucleotide sequence ID" value="NZ_CP058214.1"/>
</dbReference>
<dbReference type="GO" id="GO:0005737">
    <property type="term" value="C:cytoplasm"/>
    <property type="evidence" value="ECO:0007669"/>
    <property type="project" value="UniProtKB-SubCell"/>
</dbReference>
<organism evidence="8 9">
    <name type="scientific">Kaustia mangrovi</name>
    <dbReference type="NCBI Taxonomy" id="2593653"/>
    <lineage>
        <taxon>Bacteria</taxon>
        <taxon>Pseudomonadati</taxon>
        <taxon>Pseudomonadota</taxon>
        <taxon>Alphaproteobacteria</taxon>
        <taxon>Hyphomicrobiales</taxon>
        <taxon>Parvibaculaceae</taxon>
        <taxon>Kaustia</taxon>
    </lineage>
</organism>
<comment type="similarity">
    <text evidence="1 7">Belongs to the endoribonuclease YbeY family.</text>
</comment>
<evidence type="ECO:0000256" key="3">
    <source>
        <dbReference type="ARBA" id="ARBA00022723"/>
    </source>
</evidence>
<dbReference type="GO" id="GO:0006364">
    <property type="term" value="P:rRNA processing"/>
    <property type="evidence" value="ECO:0007669"/>
    <property type="project" value="UniProtKB-UniRule"/>
</dbReference>
<protein>
    <recommendedName>
        <fullName evidence="7">Endoribonuclease YbeY</fullName>
        <ecNumber evidence="7">3.1.-.-</ecNumber>
    </recommendedName>
</protein>
<reference evidence="8 9" key="1">
    <citation type="submission" date="2020-06" db="EMBL/GenBank/DDBJ databases">
        <title>Genome sequence of 2 isolates from Red Sea Mangroves.</title>
        <authorList>
            <person name="Sefrji F."/>
            <person name="Michoud G."/>
            <person name="Merlino G."/>
            <person name="Daffonchio D."/>
        </authorList>
    </citation>
    <scope>NUCLEOTIDE SEQUENCE [LARGE SCALE GENOMIC DNA]</scope>
    <source>
        <strain evidence="8 9">R1DC25</strain>
    </source>
</reference>
<keyword evidence="6 7" id="KW-0862">Zinc</keyword>
<gene>
    <name evidence="7 8" type="primary">ybeY</name>
    <name evidence="8" type="ORF">HW532_12430</name>
</gene>
<dbReference type="HAMAP" id="MF_00009">
    <property type="entry name" value="Endoribonucl_YbeY"/>
    <property type="match status" value="1"/>
</dbReference>
<feature type="binding site" evidence="7">
    <location>
        <position position="118"/>
    </location>
    <ligand>
        <name>Zn(2+)</name>
        <dbReference type="ChEBI" id="CHEBI:29105"/>
        <note>catalytic</note>
    </ligand>
</feature>
<dbReference type="SUPFAM" id="SSF55486">
    <property type="entry name" value="Metalloproteases ('zincins'), catalytic domain"/>
    <property type="match status" value="1"/>
</dbReference>
<sequence>MDLDILVEQDGWTRLEAPEALARAAVGAALTVAGLDPDGDIELCVRFAGDDEVAGLNGTYRGKPRPTNVLSFPADGGPVADGAPRLLGDIVLADGVIAREAEAQGKPLATHACHLIVHGTLHLLGYDHEDDASAEIMEALEVKALAALGLPDPYGDPQQAGTASPLPAH</sequence>
<dbReference type="EMBL" id="CP058214">
    <property type="protein sequence ID" value="QPC43430.1"/>
    <property type="molecule type" value="Genomic_DNA"/>
</dbReference>
<comment type="function">
    <text evidence="7">Single strand-specific metallo-endoribonuclease involved in late-stage 70S ribosome quality control and in maturation of the 3' terminus of the 16S rRNA.</text>
</comment>
<evidence type="ECO:0000256" key="4">
    <source>
        <dbReference type="ARBA" id="ARBA00022759"/>
    </source>
</evidence>
<dbReference type="GO" id="GO:0008270">
    <property type="term" value="F:zinc ion binding"/>
    <property type="evidence" value="ECO:0007669"/>
    <property type="project" value="UniProtKB-UniRule"/>
</dbReference>
<evidence type="ECO:0000313" key="8">
    <source>
        <dbReference type="EMBL" id="QPC43430.1"/>
    </source>
</evidence>
<evidence type="ECO:0000256" key="7">
    <source>
        <dbReference type="HAMAP-Rule" id="MF_00009"/>
    </source>
</evidence>
<evidence type="ECO:0000256" key="2">
    <source>
        <dbReference type="ARBA" id="ARBA00022722"/>
    </source>
</evidence>